<accession>A0A7W7ZB27</accession>
<dbReference type="PROSITE" id="PS51724">
    <property type="entry name" value="SPOR"/>
    <property type="match status" value="1"/>
</dbReference>
<dbReference type="EMBL" id="JACHIP010000001">
    <property type="protein sequence ID" value="MBB5056081.1"/>
    <property type="molecule type" value="Genomic_DNA"/>
</dbReference>
<dbReference type="InterPro" id="IPR052521">
    <property type="entry name" value="Cell_div_SPOR-domain"/>
</dbReference>
<feature type="compositionally biased region" description="Polar residues" evidence="1">
    <location>
        <begin position="70"/>
        <end position="80"/>
    </location>
</feature>
<feature type="compositionally biased region" description="Low complexity" evidence="1">
    <location>
        <begin position="81"/>
        <end position="94"/>
    </location>
</feature>
<comment type="caution">
    <text evidence="4">The sequence shown here is derived from an EMBL/GenBank/DDBJ whole genome shotgun (WGS) entry which is preliminary data.</text>
</comment>
<dbReference type="Gene3D" id="3.30.70.1070">
    <property type="entry name" value="Sporulation related repeat"/>
    <property type="match status" value="1"/>
</dbReference>
<feature type="region of interest" description="Disordered" evidence="1">
    <location>
        <begin position="70"/>
        <end position="132"/>
    </location>
</feature>
<keyword evidence="2" id="KW-1133">Transmembrane helix</keyword>
<keyword evidence="2" id="KW-0472">Membrane</keyword>
<dbReference type="InterPro" id="IPR036680">
    <property type="entry name" value="SPOR-like_sf"/>
</dbReference>
<keyword evidence="4" id="KW-0131">Cell cycle</keyword>
<dbReference type="AlphaFoldDB" id="A0A7W7ZB27"/>
<evidence type="ECO:0000259" key="3">
    <source>
        <dbReference type="PROSITE" id="PS51724"/>
    </source>
</evidence>
<reference evidence="4 5" key="1">
    <citation type="submission" date="2020-08" db="EMBL/GenBank/DDBJ databases">
        <title>Genomic Encyclopedia of Type Strains, Phase IV (KMG-V): Genome sequencing to study the core and pangenomes of soil and plant-associated prokaryotes.</title>
        <authorList>
            <person name="Whitman W."/>
        </authorList>
    </citation>
    <scope>NUCLEOTIDE SEQUENCE [LARGE SCALE GENOMIC DNA]</scope>
    <source>
        <strain evidence="4 5">M8UP14</strain>
    </source>
</reference>
<feature type="domain" description="SPOR" evidence="3">
    <location>
        <begin position="156"/>
        <end position="230"/>
    </location>
</feature>
<evidence type="ECO:0000256" key="2">
    <source>
        <dbReference type="SAM" id="Phobius"/>
    </source>
</evidence>
<evidence type="ECO:0000313" key="5">
    <source>
        <dbReference type="Proteomes" id="UP000540989"/>
    </source>
</evidence>
<protein>
    <submittedName>
        <fullName evidence="4">Cell division septation protein DedD</fullName>
    </submittedName>
</protein>
<evidence type="ECO:0000313" key="4">
    <source>
        <dbReference type="EMBL" id="MBB5056081.1"/>
    </source>
</evidence>
<dbReference type="PANTHER" id="PTHR38687">
    <property type="entry name" value="CELL DIVISION PROTEIN DEDD-RELATED"/>
    <property type="match status" value="1"/>
</dbReference>
<gene>
    <name evidence="4" type="ORF">HDF16_000750</name>
</gene>
<dbReference type="InterPro" id="IPR007730">
    <property type="entry name" value="SPOR-like_dom"/>
</dbReference>
<keyword evidence="5" id="KW-1185">Reference proteome</keyword>
<dbReference type="GO" id="GO:0032153">
    <property type="term" value="C:cell division site"/>
    <property type="evidence" value="ECO:0007669"/>
    <property type="project" value="TreeGrafter"/>
</dbReference>
<name>A0A7W7ZB27_9BACT</name>
<feature type="compositionally biased region" description="Polar residues" evidence="1">
    <location>
        <begin position="98"/>
        <end position="111"/>
    </location>
</feature>
<sequence length="230" mass="24269">MATLHDRDRDVSDYREHDRTRIDQEDREISLGTGTILGIFFGLALLCAIFFGFGYSMGRKSVQTAITAATPQPSTSTGGVFSSFKPSAGSSGSPVHAATTQPQDAKPNTPSDPDGEIVTAPVTSSTEPPVKPAARPVALKAPAEAPATAPVAMPTATSSGTTMVQIAAVSHQEDADTLIAALKKKGYTVFIRNEPQDHLLHVQVGPFATRKDADAMRQHLLADGYNAIVK</sequence>
<feature type="transmembrane region" description="Helical" evidence="2">
    <location>
        <begin position="29"/>
        <end position="53"/>
    </location>
</feature>
<dbReference type="Pfam" id="PF05036">
    <property type="entry name" value="SPOR"/>
    <property type="match status" value="1"/>
</dbReference>
<evidence type="ECO:0000256" key="1">
    <source>
        <dbReference type="SAM" id="MobiDB-lite"/>
    </source>
</evidence>
<organism evidence="4 5">
    <name type="scientific">Granulicella aggregans</name>
    <dbReference type="NCBI Taxonomy" id="474949"/>
    <lineage>
        <taxon>Bacteria</taxon>
        <taxon>Pseudomonadati</taxon>
        <taxon>Acidobacteriota</taxon>
        <taxon>Terriglobia</taxon>
        <taxon>Terriglobales</taxon>
        <taxon>Acidobacteriaceae</taxon>
        <taxon>Granulicella</taxon>
    </lineage>
</organism>
<dbReference type="GO" id="GO:0042834">
    <property type="term" value="F:peptidoglycan binding"/>
    <property type="evidence" value="ECO:0007669"/>
    <property type="project" value="InterPro"/>
</dbReference>
<proteinExistence type="predicted"/>
<dbReference type="GO" id="GO:0030428">
    <property type="term" value="C:cell septum"/>
    <property type="evidence" value="ECO:0007669"/>
    <property type="project" value="TreeGrafter"/>
</dbReference>
<dbReference type="SUPFAM" id="SSF110997">
    <property type="entry name" value="Sporulation related repeat"/>
    <property type="match status" value="1"/>
</dbReference>
<keyword evidence="2" id="KW-0812">Transmembrane</keyword>
<keyword evidence="4" id="KW-0132">Cell division</keyword>
<dbReference type="RefSeq" id="WP_184213776.1">
    <property type="nucleotide sequence ID" value="NZ_JACHIP010000001.1"/>
</dbReference>
<dbReference type="Proteomes" id="UP000540989">
    <property type="component" value="Unassembled WGS sequence"/>
</dbReference>
<dbReference type="PANTHER" id="PTHR38687:SF1">
    <property type="entry name" value="CELL DIVISION PROTEIN DEDD"/>
    <property type="match status" value="1"/>
</dbReference>
<dbReference type="GO" id="GO:0032506">
    <property type="term" value="P:cytokinetic process"/>
    <property type="evidence" value="ECO:0007669"/>
    <property type="project" value="TreeGrafter"/>
</dbReference>